<dbReference type="Proteomes" id="UP001183202">
    <property type="component" value="Unassembled WGS sequence"/>
</dbReference>
<name>A0ABU2NCQ3_9PSEU</name>
<keyword evidence="1" id="KW-0472">Membrane</keyword>
<evidence type="ECO:0000256" key="1">
    <source>
        <dbReference type="SAM" id="Phobius"/>
    </source>
</evidence>
<organism evidence="2 3">
    <name type="scientific">Pseudonocardia charpentierae</name>
    <dbReference type="NCBI Taxonomy" id="3075545"/>
    <lineage>
        <taxon>Bacteria</taxon>
        <taxon>Bacillati</taxon>
        <taxon>Actinomycetota</taxon>
        <taxon>Actinomycetes</taxon>
        <taxon>Pseudonocardiales</taxon>
        <taxon>Pseudonocardiaceae</taxon>
        <taxon>Pseudonocardia</taxon>
    </lineage>
</organism>
<proteinExistence type="predicted"/>
<keyword evidence="1" id="KW-0812">Transmembrane</keyword>
<comment type="caution">
    <text evidence="2">The sequence shown here is derived from an EMBL/GenBank/DDBJ whole genome shotgun (WGS) entry which is preliminary data.</text>
</comment>
<evidence type="ECO:0000313" key="3">
    <source>
        <dbReference type="Proteomes" id="UP001183202"/>
    </source>
</evidence>
<reference evidence="3" key="1">
    <citation type="submission" date="2023-07" db="EMBL/GenBank/DDBJ databases">
        <title>30 novel species of actinomycetes from the DSMZ collection.</title>
        <authorList>
            <person name="Nouioui I."/>
        </authorList>
    </citation>
    <scope>NUCLEOTIDE SEQUENCE [LARGE SCALE GENOMIC DNA]</scope>
    <source>
        <strain evidence="3">DSM 45834</strain>
    </source>
</reference>
<feature type="transmembrane region" description="Helical" evidence="1">
    <location>
        <begin position="36"/>
        <end position="52"/>
    </location>
</feature>
<feature type="transmembrane region" description="Helical" evidence="1">
    <location>
        <begin position="12"/>
        <end position="30"/>
    </location>
</feature>
<evidence type="ECO:0000313" key="2">
    <source>
        <dbReference type="EMBL" id="MDT0351716.1"/>
    </source>
</evidence>
<protein>
    <submittedName>
        <fullName evidence="2">Uncharacterized protein</fullName>
    </submittedName>
</protein>
<keyword evidence="1" id="KW-1133">Transmembrane helix</keyword>
<keyword evidence="3" id="KW-1185">Reference proteome</keyword>
<accession>A0ABU2NCQ3</accession>
<gene>
    <name evidence="2" type="ORF">RM445_19515</name>
</gene>
<sequence>MMWAVTGWAIATWLRVTLALVAAVAVGWLALGTHSGAFWLICAAATAGELYLSRQLLREWNDEAGLRWWWTR</sequence>
<dbReference type="EMBL" id="JAVREJ010000014">
    <property type="protein sequence ID" value="MDT0351716.1"/>
    <property type="molecule type" value="Genomic_DNA"/>
</dbReference>